<dbReference type="InterPro" id="IPR036291">
    <property type="entry name" value="NAD(P)-bd_dom_sf"/>
</dbReference>
<dbReference type="Pfam" id="PF13561">
    <property type="entry name" value="adh_short_C2"/>
    <property type="match status" value="1"/>
</dbReference>
<dbReference type="InterPro" id="IPR051122">
    <property type="entry name" value="SDR_DHRS6-like"/>
</dbReference>
<comment type="similarity">
    <text evidence="1">Belongs to the short-chain dehydrogenases/reductases (SDR) family.</text>
</comment>
<dbReference type="InterPro" id="IPR002347">
    <property type="entry name" value="SDR_fam"/>
</dbReference>
<name>A0AAU7TBZ7_9ACTN</name>
<evidence type="ECO:0000256" key="2">
    <source>
        <dbReference type="ARBA" id="ARBA00023002"/>
    </source>
</evidence>
<evidence type="ECO:0000256" key="1">
    <source>
        <dbReference type="ARBA" id="ARBA00006484"/>
    </source>
</evidence>
<keyword evidence="2" id="KW-0560">Oxidoreductase</keyword>
<dbReference type="AlphaFoldDB" id="A0AAU7TBZ7"/>
<organism evidence="3">
    <name type="scientific">Kribbella sp. HUAS MG21</name>
    <dbReference type="NCBI Taxonomy" id="3160966"/>
    <lineage>
        <taxon>Bacteria</taxon>
        <taxon>Bacillati</taxon>
        <taxon>Actinomycetota</taxon>
        <taxon>Actinomycetes</taxon>
        <taxon>Propionibacteriales</taxon>
        <taxon>Kribbellaceae</taxon>
        <taxon>Kribbella</taxon>
    </lineage>
</organism>
<proteinExistence type="inferred from homology"/>
<dbReference type="EMBL" id="CP158165">
    <property type="protein sequence ID" value="XBV24181.1"/>
    <property type="molecule type" value="Genomic_DNA"/>
</dbReference>
<dbReference type="RefSeq" id="WP_350277007.1">
    <property type="nucleotide sequence ID" value="NZ_CP158165.1"/>
</dbReference>
<dbReference type="GO" id="GO:0016491">
    <property type="term" value="F:oxidoreductase activity"/>
    <property type="evidence" value="ECO:0007669"/>
    <property type="project" value="UniProtKB-KW"/>
</dbReference>
<dbReference type="SUPFAM" id="SSF51735">
    <property type="entry name" value="NAD(P)-binding Rossmann-fold domains"/>
    <property type="match status" value="1"/>
</dbReference>
<accession>A0AAU7TBZ7</accession>
<reference evidence="3" key="1">
    <citation type="submission" date="2024-06" db="EMBL/GenBank/DDBJ databases">
        <title>Kribbella sp. strain HUAS MG21 genome sequences.</title>
        <authorList>
            <person name="Mo P."/>
        </authorList>
    </citation>
    <scope>NUCLEOTIDE SEQUENCE</scope>
    <source>
        <strain evidence="3">HUAS MG21</strain>
    </source>
</reference>
<gene>
    <name evidence="3" type="ORF">ABN611_37190</name>
</gene>
<protein>
    <submittedName>
        <fullName evidence="3">SDR family oxidoreductase</fullName>
    </submittedName>
</protein>
<dbReference type="PANTHER" id="PTHR43477">
    <property type="entry name" value="DIHYDROANTICAPSIN 7-DEHYDROGENASE"/>
    <property type="match status" value="1"/>
</dbReference>
<dbReference type="PRINTS" id="PR00081">
    <property type="entry name" value="GDHRDH"/>
</dbReference>
<sequence length="81" mass="8702">MDSLVRALAVELAPIRVNAVKPGVVRTPLWRGGLDYDEIGRQLPVGRVGEPEDVAAAYVYLMNQRYATGSIVAVDGGHVLV</sequence>
<dbReference type="Gene3D" id="3.40.50.720">
    <property type="entry name" value="NAD(P)-binding Rossmann-like Domain"/>
    <property type="match status" value="1"/>
</dbReference>
<dbReference type="PANTHER" id="PTHR43477:SF1">
    <property type="entry name" value="DIHYDROANTICAPSIN 7-DEHYDROGENASE"/>
    <property type="match status" value="1"/>
</dbReference>
<evidence type="ECO:0000313" key="3">
    <source>
        <dbReference type="EMBL" id="XBV24181.1"/>
    </source>
</evidence>